<organism evidence="1">
    <name type="scientific">Pseudoalteromonas phage B8b</name>
    <dbReference type="NCBI Taxonomy" id="1506997"/>
    <lineage>
        <taxon>Viruses</taxon>
        <taxon>Duplodnaviria</taxon>
        <taxon>Heunggongvirae</taxon>
        <taxon>Uroviricota</taxon>
        <taxon>Caudoviricetes</taxon>
    </lineage>
</organism>
<protein>
    <submittedName>
        <fullName evidence="1">Uncharacterized protein</fullName>
    </submittedName>
</protein>
<reference evidence="1" key="1">
    <citation type="journal article" date="2015" name="PLoS ONE">
        <title>Life-style and genome structure of marine pseudoalteromonas siphovirus b8b isolated from the northwestern mediterranean sea.</title>
        <authorList>
            <person name="Lara E."/>
            <person name="Holmfeldt K."/>
            <person name="Solonenko N."/>
            <person name="Sa E.L."/>
            <person name="Ignacio-Espinoza J.C."/>
            <person name="Cornejo-Castillo F.M."/>
            <person name="Verberkmoes N.C."/>
            <person name="Vaque D."/>
            <person name="Sullivan M.B."/>
            <person name="Acinas S.G."/>
        </authorList>
    </citation>
    <scope>NUCLEOTIDE SEQUENCE</scope>
</reference>
<dbReference type="EMBL" id="KM000062">
    <property type="protein sequence ID" value="AII30191.1"/>
    <property type="molecule type" value="Genomic_DNA"/>
</dbReference>
<proteinExistence type="predicted"/>
<name>A0A076G9K4_9CAUD</name>
<feature type="non-terminal residue" evidence="1">
    <location>
        <position position="1"/>
    </location>
</feature>
<accession>A0A076G9K4</accession>
<sequence length="565" mass="60634">QGSAVDANGFTQATSFITLLGGSDGQLRRDGAGASYGTISANGLIQIQFPIITYNRAVTTSIGLGGKLTEYVPTQKPLFLITTVTQLEYQTGAVPTNVYTNNFDQTFNRNQVMTFVIRTLPGIIGAVTFNLSNRTLIGRNGNVFDQSGQQIGSIDNQAGVIELPVSAADSDLTPIFTSIFTDNTGGNQALRTVSFRTSATDLTTSSFILRYETTNGSFLATSNAAGVITGTDIDSANSEVDTTTGSVVVVFTADVNPTSLFYDAVAETTLPLDPELLGLDPVRLPPNGRVPVFDEGRHLVIFQEETTDITGTPTAGQTVTLGRDSQAYIEVIDVNGQRLDYAQFTADRTAGTVTFADPLSLVDRAGEPLTAPYQIVDRVEDMVLATSVEITGRVGISAPLTRDYPASTTRVASALVWGDVGARVFNLFSQQSFDVWSDQQTTGNILAQFDNVNFPIQINNQDSFSGRWALIFNSSNLVTLQEESLGVIATGLEISQDIAPINPATNRPYFTIPSGGWGVGWITSNVLRFNTESGAENMWIIRTVKSGQLTEEIDSIDVEIRGDAN</sequence>
<evidence type="ECO:0000313" key="1">
    <source>
        <dbReference type="EMBL" id="AII30191.1"/>
    </source>
</evidence>